<feature type="compositionally biased region" description="Polar residues" evidence="1">
    <location>
        <begin position="163"/>
        <end position="185"/>
    </location>
</feature>
<feature type="region of interest" description="Disordered" evidence="1">
    <location>
        <begin position="147"/>
        <end position="185"/>
    </location>
</feature>
<gene>
    <name evidence="2" type="ORF">KI387_005687</name>
</gene>
<reference evidence="2 3" key="1">
    <citation type="journal article" date="2021" name="Nat. Plants">
        <title>The Taxus genome provides insights into paclitaxel biosynthesis.</title>
        <authorList>
            <person name="Xiong X."/>
            <person name="Gou J."/>
            <person name="Liao Q."/>
            <person name="Li Y."/>
            <person name="Zhou Q."/>
            <person name="Bi G."/>
            <person name="Li C."/>
            <person name="Du R."/>
            <person name="Wang X."/>
            <person name="Sun T."/>
            <person name="Guo L."/>
            <person name="Liang H."/>
            <person name="Lu P."/>
            <person name="Wu Y."/>
            <person name="Zhang Z."/>
            <person name="Ro D.K."/>
            <person name="Shang Y."/>
            <person name="Huang S."/>
            <person name="Yan J."/>
        </authorList>
    </citation>
    <scope>NUCLEOTIDE SEQUENCE [LARGE SCALE GENOMIC DNA]</scope>
    <source>
        <strain evidence="2">Ta-2019</strain>
    </source>
</reference>
<keyword evidence="3" id="KW-1185">Reference proteome</keyword>
<sequence>MSPFVSRGRTVAPAMSLFSESPRTAQTGQFQSPQLARTAIGWSQSPQQRNGGLRKRGIGTLLLHARSKETGLQLAGQATFAHSSMRDWQRFPFTHLLQRDSTSSKQRPRTVLQRHAQQNLLHAQQQRNAPPSRTAAKKCSRHFHVGTGNKETFQTLPRGPAKTFSSRTAKMKTGQQDRLSSSRLTHSSVPLFHAHQSALLSHTGTPQAARTAQEMATYSSHDLLLL</sequence>
<organism evidence="2 3">
    <name type="scientific">Taxus chinensis</name>
    <name type="common">Chinese yew</name>
    <name type="synonym">Taxus wallichiana var. chinensis</name>
    <dbReference type="NCBI Taxonomy" id="29808"/>
    <lineage>
        <taxon>Eukaryota</taxon>
        <taxon>Viridiplantae</taxon>
        <taxon>Streptophyta</taxon>
        <taxon>Embryophyta</taxon>
        <taxon>Tracheophyta</taxon>
        <taxon>Spermatophyta</taxon>
        <taxon>Pinopsida</taxon>
        <taxon>Pinidae</taxon>
        <taxon>Conifers II</taxon>
        <taxon>Cupressales</taxon>
        <taxon>Taxaceae</taxon>
        <taxon>Taxus</taxon>
    </lineage>
</organism>
<protein>
    <submittedName>
        <fullName evidence="2">Uncharacterized protein</fullName>
    </submittedName>
</protein>
<evidence type="ECO:0000256" key="1">
    <source>
        <dbReference type="SAM" id="MobiDB-lite"/>
    </source>
</evidence>
<dbReference type="Proteomes" id="UP000824469">
    <property type="component" value="Unassembled WGS sequence"/>
</dbReference>
<dbReference type="EMBL" id="JAHRHJ020000002">
    <property type="protein sequence ID" value="KAH9325509.1"/>
    <property type="molecule type" value="Genomic_DNA"/>
</dbReference>
<comment type="caution">
    <text evidence="2">The sequence shown here is derived from an EMBL/GenBank/DDBJ whole genome shotgun (WGS) entry which is preliminary data.</text>
</comment>
<evidence type="ECO:0000313" key="3">
    <source>
        <dbReference type="Proteomes" id="UP000824469"/>
    </source>
</evidence>
<evidence type="ECO:0000313" key="2">
    <source>
        <dbReference type="EMBL" id="KAH9325509.1"/>
    </source>
</evidence>
<proteinExistence type="predicted"/>
<name>A0AA38GKU5_TAXCH</name>
<dbReference type="AlphaFoldDB" id="A0AA38GKU5"/>
<accession>A0AA38GKU5</accession>